<evidence type="ECO:0000259" key="1">
    <source>
        <dbReference type="Pfam" id="PF22746"/>
    </source>
</evidence>
<feature type="domain" description="YvlB/LiaX N-terminal" evidence="1">
    <location>
        <begin position="2"/>
        <end position="32"/>
    </location>
</feature>
<proteinExistence type="predicted"/>
<dbReference type="InterPro" id="IPR053959">
    <property type="entry name" value="YvlB/LiaX_N"/>
</dbReference>
<protein>
    <recommendedName>
        <fullName evidence="1">YvlB/LiaX N-terminal domain-containing protein</fullName>
    </recommendedName>
</protein>
<dbReference type="OrthoDB" id="9808584at2"/>
<name>A0A1M6PL37_9FIRM</name>
<keyword evidence="3" id="KW-1185">Reference proteome</keyword>
<dbReference type="STRING" id="1121322.SAMN02745136_01640"/>
<organism evidence="2 3">
    <name type="scientific">Anaerocolumna jejuensis DSM 15929</name>
    <dbReference type="NCBI Taxonomy" id="1121322"/>
    <lineage>
        <taxon>Bacteria</taxon>
        <taxon>Bacillati</taxon>
        <taxon>Bacillota</taxon>
        <taxon>Clostridia</taxon>
        <taxon>Lachnospirales</taxon>
        <taxon>Lachnospiraceae</taxon>
        <taxon>Anaerocolumna</taxon>
    </lineage>
</organism>
<dbReference type="RefSeq" id="WP_073274703.1">
    <property type="nucleotide sequence ID" value="NZ_FRAC01000009.1"/>
</dbReference>
<dbReference type="AlphaFoldDB" id="A0A1M6PL37"/>
<gene>
    <name evidence="2" type="ORF">SAMN02745136_01640</name>
</gene>
<reference evidence="2 3" key="1">
    <citation type="submission" date="2016-11" db="EMBL/GenBank/DDBJ databases">
        <authorList>
            <person name="Jaros S."/>
            <person name="Januszkiewicz K."/>
            <person name="Wedrychowicz H."/>
        </authorList>
    </citation>
    <scope>NUCLEOTIDE SEQUENCE [LARGE SCALE GENOMIC DNA]</scope>
    <source>
        <strain evidence="2 3">DSM 15929</strain>
    </source>
</reference>
<evidence type="ECO:0000313" key="2">
    <source>
        <dbReference type="EMBL" id="SHK08660.1"/>
    </source>
</evidence>
<dbReference type="Proteomes" id="UP000184386">
    <property type="component" value="Unassembled WGS sequence"/>
</dbReference>
<dbReference type="Pfam" id="PF22746">
    <property type="entry name" value="SHOCT-like_DUF2089-C"/>
    <property type="match status" value="1"/>
</dbReference>
<accession>A0A1M6PL37</accession>
<sequence length="152" mass="16926">MNEQLKILEMIEKGQITAAEGMELLEALGNTKETTETKETNEISVTNPVIKKSQYKFLKIKVSSDNKTVNVNVNVPLGLITTLGEVAGKVMTHIPPDARSKMESKGVYISDIDFQEIINQLLNGTLDDPSIVDVEAWDEDSQSMIRVKIYVE</sequence>
<dbReference type="EMBL" id="FRAC01000009">
    <property type="protein sequence ID" value="SHK08660.1"/>
    <property type="molecule type" value="Genomic_DNA"/>
</dbReference>
<evidence type="ECO:0000313" key="3">
    <source>
        <dbReference type="Proteomes" id="UP000184386"/>
    </source>
</evidence>